<evidence type="ECO:0000313" key="1">
    <source>
        <dbReference type="EMBL" id="TDF94728.1"/>
    </source>
</evidence>
<evidence type="ECO:0008006" key="3">
    <source>
        <dbReference type="Google" id="ProtNLM"/>
    </source>
</evidence>
<dbReference type="OrthoDB" id="2375516at2"/>
<organism evidence="1 2">
    <name type="scientific">Paenibacillus piri</name>
    <dbReference type="NCBI Taxonomy" id="2547395"/>
    <lineage>
        <taxon>Bacteria</taxon>
        <taxon>Bacillati</taxon>
        <taxon>Bacillota</taxon>
        <taxon>Bacilli</taxon>
        <taxon>Bacillales</taxon>
        <taxon>Paenibacillaceae</taxon>
        <taxon>Paenibacillus</taxon>
    </lineage>
</organism>
<reference evidence="1 2" key="1">
    <citation type="submission" date="2019-03" db="EMBL/GenBank/DDBJ databases">
        <title>This is whole genome sequence of Paenibacillus sp MS74 strain.</title>
        <authorList>
            <person name="Trinh H.N."/>
        </authorList>
    </citation>
    <scope>NUCLEOTIDE SEQUENCE [LARGE SCALE GENOMIC DNA]</scope>
    <source>
        <strain evidence="1 2">MS74</strain>
    </source>
</reference>
<accession>A0A4R5KIX5</accession>
<dbReference type="AlphaFoldDB" id="A0A4R5KIX5"/>
<gene>
    <name evidence="1" type="ORF">E1757_22485</name>
</gene>
<sequence>MGVQVNLGNSEIVFNISGWTALTSLRREIKIPYTSIENVQAGHFEFPWKAVKRAGINFPNGYKAGEFLYNGQKYFLSFRDGNHVVILDLKGCEFDKVVIQSEAPKQLADHIMEHCPG</sequence>
<proteinExistence type="predicted"/>
<name>A0A4R5KIX5_9BACL</name>
<protein>
    <recommendedName>
        <fullName evidence="3">Bacterial Pleckstrin homology domain-containing protein</fullName>
    </recommendedName>
</protein>
<dbReference type="Proteomes" id="UP000295636">
    <property type="component" value="Unassembled WGS sequence"/>
</dbReference>
<evidence type="ECO:0000313" key="2">
    <source>
        <dbReference type="Proteomes" id="UP000295636"/>
    </source>
</evidence>
<comment type="caution">
    <text evidence="1">The sequence shown here is derived from an EMBL/GenBank/DDBJ whole genome shotgun (WGS) entry which is preliminary data.</text>
</comment>
<dbReference type="RefSeq" id="WP_133232311.1">
    <property type="nucleotide sequence ID" value="NZ_SMRT01000012.1"/>
</dbReference>
<dbReference type="EMBL" id="SMRT01000012">
    <property type="protein sequence ID" value="TDF94728.1"/>
    <property type="molecule type" value="Genomic_DNA"/>
</dbReference>
<keyword evidence="2" id="KW-1185">Reference proteome</keyword>